<dbReference type="PANTHER" id="PTHR46148">
    <property type="entry name" value="CHROMO DOMAIN-CONTAINING PROTEIN"/>
    <property type="match status" value="1"/>
</dbReference>
<comment type="caution">
    <text evidence="1">The sequence shown here is derived from an EMBL/GenBank/DDBJ whole genome shotgun (WGS) entry which is preliminary data.</text>
</comment>
<name>A0AAP0K3E9_9MAGN</name>
<gene>
    <name evidence="1" type="ORF">Sjap_005085</name>
</gene>
<evidence type="ECO:0000313" key="1">
    <source>
        <dbReference type="EMBL" id="KAK9145182.1"/>
    </source>
</evidence>
<organism evidence="1 2">
    <name type="scientific">Stephania japonica</name>
    <dbReference type="NCBI Taxonomy" id="461633"/>
    <lineage>
        <taxon>Eukaryota</taxon>
        <taxon>Viridiplantae</taxon>
        <taxon>Streptophyta</taxon>
        <taxon>Embryophyta</taxon>
        <taxon>Tracheophyta</taxon>
        <taxon>Spermatophyta</taxon>
        <taxon>Magnoliopsida</taxon>
        <taxon>Ranunculales</taxon>
        <taxon>Menispermaceae</taxon>
        <taxon>Menispermoideae</taxon>
        <taxon>Cissampelideae</taxon>
        <taxon>Stephania</taxon>
    </lineage>
</organism>
<sequence>MLRLDRFREGRRLTVDLSQIDLREDVIYDEQNIQILDRKVKTLRNKVIPSVLVKWQHHRDEELMWELESYMRECFPYLF</sequence>
<dbReference type="EMBL" id="JBBNAE010000002">
    <property type="protein sequence ID" value="KAK9145182.1"/>
    <property type="molecule type" value="Genomic_DNA"/>
</dbReference>
<dbReference type="AlphaFoldDB" id="A0AAP0K3E9"/>
<reference evidence="1 2" key="1">
    <citation type="submission" date="2024-01" db="EMBL/GenBank/DDBJ databases">
        <title>Genome assemblies of Stephania.</title>
        <authorList>
            <person name="Yang L."/>
        </authorList>
    </citation>
    <scope>NUCLEOTIDE SEQUENCE [LARGE SCALE GENOMIC DNA]</scope>
    <source>
        <strain evidence="1">QJT</strain>
        <tissue evidence="1">Leaf</tissue>
    </source>
</reference>
<dbReference type="PANTHER" id="PTHR46148:SF44">
    <property type="entry name" value="GAG-POL POLYPROTEIN"/>
    <property type="match status" value="1"/>
</dbReference>
<keyword evidence="2" id="KW-1185">Reference proteome</keyword>
<evidence type="ECO:0000313" key="2">
    <source>
        <dbReference type="Proteomes" id="UP001417504"/>
    </source>
</evidence>
<protein>
    <recommendedName>
        <fullName evidence="3">Chromo domain-containing protein</fullName>
    </recommendedName>
</protein>
<dbReference type="Proteomes" id="UP001417504">
    <property type="component" value="Unassembled WGS sequence"/>
</dbReference>
<accession>A0AAP0K3E9</accession>
<evidence type="ECO:0008006" key="3">
    <source>
        <dbReference type="Google" id="ProtNLM"/>
    </source>
</evidence>
<proteinExistence type="predicted"/>